<feature type="chain" id="PRO_5011778811" evidence="1">
    <location>
        <begin position="23"/>
        <end position="851"/>
    </location>
</feature>
<dbReference type="STRING" id="1436961.SAMN05421739_101338"/>
<evidence type="ECO:0000313" key="3">
    <source>
        <dbReference type="Proteomes" id="UP000198724"/>
    </source>
</evidence>
<dbReference type="Proteomes" id="UP000198724">
    <property type="component" value="Unassembled WGS sequence"/>
</dbReference>
<protein>
    <submittedName>
        <fullName evidence="2">Gliding motility-associated C-terminal domain-containing protein</fullName>
    </submittedName>
</protein>
<organism evidence="2 3">
    <name type="scientific">Pontibacter chinhatensis</name>
    <dbReference type="NCBI Taxonomy" id="1436961"/>
    <lineage>
        <taxon>Bacteria</taxon>
        <taxon>Pseudomonadati</taxon>
        <taxon>Bacteroidota</taxon>
        <taxon>Cytophagia</taxon>
        <taxon>Cytophagales</taxon>
        <taxon>Hymenobacteraceae</taxon>
        <taxon>Pontibacter</taxon>
    </lineage>
</organism>
<keyword evidence="3" id="KW-1185">Reference proteome</keyword>
<dbReference type="NCBIfam" id="TIGR04131">
    <property type="entry name" value="Bac_Flav_CTERM"/>
    <property type="match status" value="1"/>
</dbReference>
<evidence type="ECO:0000313" key="2">
    <source>
        <dbReference type="EMBL" id="SFF90911.1"/>
    </source>
</evidence>
<reference evidence="3" key="1">
    <citation type="submission" date="2016-10" db="EMBL/GenBank/DDBJ databases">
        <authorList>
            <person name="Varghese N."/>
            <person name="Submissions S."/>
        </authorList>
    </citation>
    <scope>NUCLEOTIDE SEQUENCE [LARGE SCALE GENOMIC DNA]</scope>
    <source>
        <strain evidence="3">LP51</strain>
    </source>
</reference>
<evidence type="ECO:0000256" key="1">
    <source>
        <dbReference type="SAM" id="SignalP"/>
    </source>
</evidence>
<sequence length="851" mass="94596">MQRCLLPLLLFLLCAVAFPARATHIVGGEFELQHLSGYNYKLSLNLYFDVVNGSVGARDGYVSVNFFSKTTNRNVGRVTLNLASSARVPYTNIDCTVGELVTDKIIYNSNVYLDPSIFNEPGGYYITWERCCRNRTINNIVRPEDAAQVFYMEMPPVVKNGVFFQNSSPILFPPLSDYACVGEMFYFEFNGTDPDGDSLVYDMVTPLNGYTNANLPAYYNLNTFPPVYFNNPMPSPYPTIAWQAGYNTTNQIPGAPAINIEATTGMLTMRPAQKGLYVFGVRVQEYRNGVKLGEVRRDFQVLVLDCPRNQTPNVVVQQQGQRSLYKEGQVLRISASDTERCLNIKFTDPDLSEYVELRARPINFPASSYTFNGTTKGIINQGTAQDTLSATVCFTDCFNTEGKVYQMEFIVKDDGCSLPRQDTVRVSFVIDPLPDAPPAVSLSTNRRVFEVEQGDVLNFDVLGIDPDKDEVFLTAEGVDFDLGSQQISFTPGSGIGQVSSPFSWEINCETLKKESYTLDFVVRSSVCEQELIRKETIEVRPRSNNNQPTLTSDQQENTIELEVGQPFTANLLGKDVDLDMLALSASIEGFTLEQFGMLFNSNGGAGTADGVFTWTPTCEAFQNNNLRVKFILNEDACDASPDKELTLEFVIKAPNTPPTLTSDQAAAVYSLKLNDAFEANLDGLDLDLNNLVLSAEGDGFNLTDYGMQFTATGGTGEAKGKFTWVANCPAALQEVVRVHFILQEDACDPNPQRLTMEFHVEAPKIGDYVPPNIFTPNGDGKNDFFYIPNLPPEFCTATFSSIKIYNRWGKEVFRSQDSGFRWDGYGVNDGVYFYVLDYGTTTYKGSVTVVR</sequence>
<feature type="signal peptide" evidence="1">
    <location>
        <begin position="1"/>
        <end position="22"/>
    </location>
</feature>
<dbReference type="AlphaFoldDB" id="A0A1I2MP49"/>
<dbReference type="InterPro" id="IPR026341">
    <property type="entry name" value="T9SS_type_B"/>
</dbReference>
<dbReference type="OrthoDB" id="1490014at2"/>
<name>A0A1I2MP49_9BACT</name>
<gene>
    <name evidence="2" type="ORF">SAMN05421739_101338</name>
</gene>
<accession>A0A1I2MP49</accession>
<proteinExistence type="predicted"/>
<dbReference type="EMBL" id="FOOT01000001">
    <property type="protein sequence ID" value="SFF90911.1"/>
    <property type="molecule type" value="Genomic_DNA"/>
</dbReference>
<dbReference type="RefSeq" id="WP_092098380.1">
    <property type="nucleotide sequence ID" value="NZ_FOOT01000001.1"/>
</dbReference>
<keyword evidence="1" id="KW-0732">Signal</keyword>
<dbReference type="Pfam" id="PF13585">
    <property type="entry name" value="CHU_C"/>
    <property type="match status" value="1"/>
</dbReference>